<evidence type="ECO:0000256" key="2">
    <source>
        <dbReference type="ARBA" id="ARBA00023027"/>
    </source>
</evidence>
<dbReference type="EMBL" id="SOHM01000022">
    <property type="protein sequence ID" value="TFD90640.1"/>
    <property type="molecule type" value="Genomic_DNA"/>
</dbReference>
<feature type="domain" description="GFO/IDH/MocA-like oxidoreductase" evidence="4">
    <location>
        <begin position="159"/>
        <end position="287"/>
    </location>
</feature>
<keyword evidence="6" id="KW-1185">Reference proteome</keyword>
<dbReference type="PANTHER" id="PTHR43818">
    <property type="entry name" value="BCDNA.GH03377"/>
    <property type="match status" value="1"/>
</dbReference>
<protein>
    <submittedName>
        <fullName evidence="5">Gfo/Idh/MocA family oxidoreductase</fullName>
    </submittedName>
</protein>
<dbReference type="SUPFAM" id="SSF55347">
    <property type="entry name" value="Glyceraldehyde-3-phosphate dehydrogenase-like, C-terminal domain"/>
    <property type="match status" value="1"/>
</dbReference>
<dbReference type="AlphaFoldDB" id="A0A4R9BVJ7"/>
<proteinExistence type="predicted"/>
<evidence type="ECO:0000313" key="6">
    <source>
        <dbReference type="Proteomes" id="UP000298468"/>
    </source>
</evidence>
<dbReference type="InterPro" id="IPR055170">
    <property type="entry name" value="GFO_IDH_MocA-like_dom"/>
</dbReference>
<organism evidence="5 6">
    <name type="scientific">Cryobacterium lactosi</name>
    <dbReference type="NCBI Taxonomy" id="1259202"/>
    <lineage>
        <taxon>Bacteria</taxon>
        <taxon>Bacillati</taxon>
        <taxon>Actinomycetota</taxon>
        <taxon>Actinomycetes</taxon>
        <taxon>Micrococcales</taxon>
        <taxon>Microbacteriaceae</taxon>
        <taxon>Cryobacterium</taxon>
    </lineage>
</organism>
<dbReference type="Pfam" id="PF22725">
    <property type="entry name" value="GFO_IDH_MocA_C3"/>
    <property type="match status" value="1"/>
</dbReference>
<evidence type="ECO:0000259" key="4">
    <source>
        <dbReference type="Pfam" id="PF22725"/>
    </source>
</evidence>
<evidence type="ECO:0000259" key="3">
    <source>
        <dbReference type="Pfam" id="PF01408"/>
    </source>
</evidence>
<dbReference type="OrthoDB" id="9812981at2"/>
<dbReference type="SUPFAM" id="SSF51735">
    <property type="entry name" value="NAD(P)-binding Rossmann-fold domains"/>
    <property type="match status" value="1"/>
</dbReference>
<evidence type="ECO:0000313" key="5">
    <source>
        <dbReference type="EMBL" id="TFD90640.1"/>
    </source>
</evidence>
<dbReference type="Gene3D" id="3.30.360.10">
    <property type="entry name" value="Dihydrodipicolinate Reductase, domain 2"/>
    <property type="match status" value="1"/>
</dbReference>
<sequence length="426" mass="43696">MRGAGGSGAGASGPGPSGAAVTGAAAGLTRLAIVGIHGHGSSHVRHAQELVRRGDALLVAVADPRPAGDGELGAEVRHFASLPELLDAVTVDVVVLCTPIHTHFALTKLAMEAGVDVLLEKPPVTSVADFAALAAVIEATGRRCQVGFQSLGSETIGVVRDRIAAGAIGTVTGVSASGAWLRTRSYWTRAAWAGKRVLNGIEVVDGVVTNPLAHAVATALCLAGAQRADQIASIDLDQYRANDIACDDTSVVRVRTVAGLPITLGLTVCAPQRSEPFITVQGSSGRIVVFYTLDLVQVFQDGSPDPVTTSHGRRPLLDDLLMLRSGASAGLLADFADTEGFTLVLDAVRRASDPVPIPAAYVDWVGDGPDAHPVVQDVGTWIARAGAEHKTFAELGAPWARTTPVPAGTPGTAAVVVPDAPHPVSA</sequence>
<reference evidence="5 6" key="1">
    <citation type="submission" date="2019-03" db="EMBL/GenBank/DDBJ databases">
        <title>Genomics of glacier-inhabiting Cryobacterium strains.</title>
        <authorList>
            <person name="Liu Q."/>
            <person name="Xin Y.-H."/>
        </authorList>
    </citation>
    <scope>NUCLEOTIDE SEQUENCE [LARGE SCALE GENOMIC DNA]</scope>
    <source>
        <strain evidence="5 6">Sr59</strain>
    </source>
</reference>
<dbReference type="GO" id="GO:0000166">
    <property type="term" value="F:nucleotide binding"/>
    <property type="evidence" value="ECO:0007669"/>
    <property type="project" value="InterPro"/>
</dbReference>
<dbReference type="InterPro" id="IPR000683">
    <property type="entry name" value="Gfo/Idh/MocA-like_OxRdtase_N"/>
</dbReference>
<dbReference type="Proteomes" id="UP000298468">
    <property type="component" value="Unassembled WGS sequence"/>
</dbReference>
<comment type="caution">
    <text evidence="5">The sequence shown here is derived from an EMBL/GenBank/DDBJ whole genome shotgun (WGS) entry which is preliminary data.</text>
</comment>
<name>A0A4R9BVJ7_9MICO</name>
<evidence type="ECO:0000256" key="1">
    <source>
        <dbReference type="ARBA" id="ARBA00023002"/>
    </source>
</evidence>
<feature type="domain" description="Gfo/Idh/MocA-like oxidoreductase N-terminal" evidence="3">
    <location>
        <begin position="31"/>
        <end position="148"/>
    </location>
</feature>
<dbReference type="PANTHER" id="PTHR43818:SF11">
    <property type="entry name" value="BCDNA.GH03377"/>
    <property type="match status" value="1"/>
</dbReference>
<dbReference type="Gene3D" id="3.40.50.720">
    <property type="entry name" value="NAD(P)-binding Rossmann-like Domain"/>
    <property type="match status" value="1"/>
</dbReference>
<dbReference type="InterPro" id="IPR050463">
    <property type="entry name" value="Gfo/Idh/MocA_oxidrdct_glycsds"/>
</dbReference>
<keyword evidence="1" id="KW-0560">Oxidoreductase</keyword>
<keyword evidence="2" id="KW-0520">NAD</keyword>
<gene>
    <name evidence="5" type="ORF">E3T61_10120</name>
</gene>
<dbReference type="Pfam" id="PF01408">
    <property type="entry name" value="GFO_IDH_MocA"/>
    <property type="match status" value="1"/>
</dbReference>
<accession>A0A4R9BVJ7</accession>
<dbReference type="GO" id="GO:0016491">
    <property type="term" value="F:oxidoreductase activity"/>
    <property type="evidence" value="ECO:0007669"/>
    <property type="project" value="UniProtKB-KW"/>
</dbReference>
<dbReference type="InterPro" id="IPR036291">
    <property type="entry name" value="NAD(P)-bd_dom_sf"/>
</dbReference>